<dbReference type="PROSITE" id="PS50893">
    <property type="entry name" value="ABC_TRANSPORTER_2"/>
    <property type="match status" value="1"/>
</dbReference>
<accession>A0A1G8X4X5</accession>
<organism evidence="2 3">
    <name type="scientific">Methanoculleus thermophilus</name>
    <dbReference type="NCBI Taxonomy" id="2200"/>
    <lineage>
        <taxon>Archaea</taxon>
        <taxon>Methanobacteriati</taxon>
        <taxon>Methanobacteriota</taxon>
        <taxon>Stenosarchaea group</taxon>
        <taxon>Methanomicrobia</taxon>
        <taxon>Methanomicrobiales</taxon>
        <taxon>Methanomicrobiaceae</taxon>
        <taxon>Methanoculleus</taxon>
    </lineage>
</organism>
<gene>
    <name evidence="2" type="ORF">SAMN04488571_101246</name>
</gene>
<dbReference type="OrthoDB" id="87732at2157"/>
<dbReference type="Pfam" id="PF00005">
    <property type="entry name" value="ABC_tran"/>
    <property type="match status" value="1"/>
</dbReference>
<dbReference type="Proteomes" id="UP000326500">
    <property type="component" value="Unassembled WGS sequence"/>
</dbReference>
<dbReference type="Gene3D" id="3.40.50.300">
    <property type="entry name" value="P-loop containing nucleotide triphosphate hydrolases"/>
    <property type="match status" value="1"/>
</dbReference>
<name>A0A1G8X4X5_9EURY</name>
<proteinExistence type="predicted"/>
<dbReference type="PANTHER" id="PTHR43582">
    <property type="entry name" value="LINEARMYCIN RESISTANCE ATP-BINDING PROTEIN LNRL"/>
    <property type="match status" value="1"/>
</dbReference>
<evidence type="ECO:0000313" key="3">
    <source>
        <dbReference type="Proteomes" id="UP000326500"/>
    </source>
</evidence>
<dbReference type="InterPro" id="IPR027417">
    <property type="entry name" value="P-loop_NTPase"/>
</dbReference>
<dbReference type="RefSeq" id="WP_066956286.1">
    <property type="nucleotide sequence ID" value="NZ_BCNX01000006.1"/>
</dbReference>
<keyword evidence="2" id="KW-0547">Nucleotide-binding</keyword>
<dbReference type="EMBL" id="FNFT01000001">
    <property type="protein sequence ID" value="SDJ85376.1"/>
    <property type="molecule type" value="Genomic_DNA"/>
</dbReference>
<dbReference type="SUPFAM" id="SSF52540">
    <property type="entry name" value="P-loop containing nucleoside triphosphate hydrolases"/>
    <property type="match status" value="1"/>
</dbReference>
<sequence length="239" mass="26295">MTAITAEDLIRRLERFQACGPIPLDVKRGEIMGILCSGDRSRETLAAIISTVLFPVPAFAERSPLAILGNLGDVRRSMGIVFPEPVLDPALTVRENLNFHAQLQGMSNEVRRRRILDLARLFGLSDSLDVAVGTCSPTMVRHLEIARAFLAYPGVLFLAEPTKGLDDSGREETWKLLQRLNRERGVTVIFTTQDLVEAEAICTRVAVIDGGEIVALDTPETFRAIMTVSSASMKFDDIV</sequence>
<evidence type="ECO:0000313" key="2">
    <source>
        <dbReference type="EMBL" id="SDJ85376.1"/>
    </source>
</evidence>
<dbReference type="AlphaFoldDB" id="A0A1G8X4X5"/>
<evidence type="ECO:0000259" key="1">
    <source>
        <dbReference type="PROSITE" id="PS50893"/>
    </source>
</evidence>
<dbReference type="InterPro" id="IPR003439">
    <property type="entry name" value="ABC_transporter-like_ATP-bd"/>
</dbReference>
<reference evidence="2 3" key="1">
    <citation type="submission" date="2016-10" db="EMBL/GenBank/DDBJ databases">
        <authorList>
            <person name="Varghese N."/>
            <person name="Submissions S."/>
        </authorList>
    </citation>
    <scope>NUCLEOTIDE SEQUENCE [LARGE SCALE GENOMIC DNA]</scope>
    <source>
        <strain evidence="2 3">DSM 2373</strain>
    </source>
</reference>
<feature type="domain" description="ABC transporter" evidence="1">
    <location>
        <begin position="4"/>
        <end position="235"/>
    </location>
</feature>
<dbReference type="GO" id="GO:0005524">
    <property type="term" value="F:ATP binding"/>
    <property type="evidence" value="ECO:0007669"/>
    <property type="project" value="UniProtKB-KW"/>
</dbReference>
<keyword evidence="3" id="KW-1185">Reference proteome</keyword>
<dbReference type="PANTHER" id="PTHR43582:SF5">
    <property type="entry name" value="ABC TRANSPORTER"/>
    <property type="match status" value="1"/>
</dbReference>
<keyword evidence="2" id="KW-0067">ATP-binding</keyword>
<protein>
    <submittedName>
        <fullName evidence="2">ABC-2 type transport system ATP-binding protein</fullName>
    </submittedName>
</protein>
<dbReference type="GO" id="GO:0016887">
    <property type="term" value="F:ATP hydrolysis activity"/>
    <property type="evidence" value="ECO:0007669"/>
    <property type="project" value="InterPro"/>
</dbReference>
<dbReference type="STRING" id="2200.GCA_001571405_00991"/>